<name>A0ABU0ART2_9BACI</name>
<evidence type="ECO:0000313" key="2">
    <source>
        <dbReference type="Proteomes" id="UP001238088"/>
    </source>
</evidence>
<sequence length="55" mass="6264">MNKIIKELNLPGGTIRPVVIMRKPKSFSSPVPHVEIQLQFDLLKEVDSYSANKKE</sequence>
<dbReference type="Proteomes" id="UP001238088">
    <property type="component" value="Unassembled WGS sequence"/>
</dbReference>
<dbReference type="EMBL" id="JAUSUB010000071">
    <property type="protein sequence ID" value="MDQ0273989.1"/>
    <property type="molecule type" value="Genomic_DNA"/>
</dbReference>
<reference evidence="1 2" key="1">
    <citation type="submission" date="2023-07" db="EMBL/GenBank/DDBJ databases">
        <title>Genomic Encyclopedia of Type Strains, Phase IV (KMG-IV): sequencing the most valuable type-strain genomes for metagenomic binning, comparative biology and taxonomic classification.</title>
        <authorList>
            <person name="Goeker M."/>
        </authorList>
    </citation>
    <scope>NUCLEOTIDE SEQUENCE [LARGE SCALE GENOMIC DNA]</scope>
    <source>
        <strain evidence="1 2">DSM 23494</strain>
    </source>
</reference>
<organism evidence="1 2">
    <name type="scientific">Cytobacillus purgationiresistens</name>
    <dbReference type="NCBI Taxonomy" id="863449"/>
    <lineage>
        <taxon>Bacteria</taxon>
        <taxon>Bacillati</taxon>
        <taxon>Bacillota</taxon>
        <taxon>Bacilli</taxon>
        <taxon>Bacillales</taxon>
        <taxon>Bacillaceae</taxon>
        <taxon>Cytobacillus</taxon>
    </lineage>
</organism>
<evidence type="ECO:0000313" key="1">
    <source>
        <dbReference type="EMBL" id="MDQ0273989.1"/>
    </source>
</evidence>
<gene>
    <name evidence="1" type="ORF">J2S17_005950</name>
</gene>
<comment type="caution">
    <text evidence="1">The sequence shown here is derived from an EMBL/GenBank/DDBJ whole genome shotgun (WGS) entry which is preliminary data.</text>
</comment>
<keyword evidence="2" id="KW-1185">Reference proteome</keyword>
<protein>
    <submittedName>
        <fullName evidence="1">Uncharacterized protein</fullName>
    </submittedName>
</protein>
<accession>A0ABU0ART2</accession>
<proteinExistence type="predicted"/>
<dbReference type="RefSeq" id="WP_307480792.1">
    <property type="nucleotide sequence ID" value="NZ_JAUSUB010000071.1"/>
</dbReference>